<dbReference type="AlphaFoldDB" id="A0A814PBV0"/>
<gene>
    <name evidence="3" type="ORF">EDS130_LOCUS20220</name>
</gene>
<keyword evidence="2" id="KW-0812">Transmembrane</keyword>
<keyword evidence="2" id="KW-1133">Transmembrane helix</keyword>
<evidence type="ECO:0000313" key="4">
    <source>
        <dbReference type="Proteomes" id="UP000663852"/>
    </source>
</evidence>
<proteinExistence type="predicted"/>
<feature type="region of interest" description="Disordered" evidence="1">
    <location>
        <begin position="100"/>
        <end position="141"/>
    </location>
</feature>
<feature type="compositionally biased region" description="Low complexity" evidence="1">
    <location>
        <begin position="112"/>
        <end position="124"/>
    </location>
</feature>
<comment type="caution">
    <text evidence="3">The sequence shown here is derived from an EMBL/GenBank/DDBJ whole genome shotgun (WGS) entry which is preliminary data.</text>
</comment>
<sequence length="141" mass="15581">MFGNTKITLSRARPPFILKTKQLAPQKELLIQKTNQVNQRENSMTSKRHIRFVSILLGALVLIVLIITIPVVLTRNRATSQSKEKTMTTVNISSASMTTEITKTHSTNDVASTSLSSTTNTDSNPVPTLMMESTDYASVEK</sequence>
<evidence type="ECO:0000256" key="2">
    <source>
        <dbReference type="SAM" id="Phobius"/>
    </source>
</evidence>
<evidence type="ECO:0000256" key="1">
    <source>
        <dbReference type="SAM" id="MobiDB-lite"/>
    </source>
</evidence>
<dbReference type="Proteomes" id="UP000663852">
    <property type="component" value="Unassembled WGS sequence"/>
</dbReference>
<organism evidence="3 4">
    <name type="scientific">Adineta ricciae</name>
    <name type="common">Rotifer</name>
    <dbReference type="NCBI Taxonomy" id="249248"/>
    <lineage>
        <taxon>Eukaryota</taxon>
        <taxon>Metazoa</taxon>
        <taxon>Spiralia</taxon>
        <taxon>Gnathifera</taxon>
        <taxon>Rotifera</taxon>
        <taxon>Eurotatoria</taxon>
        <taxon>Bdelloidea</taxon>
        <taxon>Adinetida</taxon>
        <taxon>Adinetidae</taxon>
        <taxon>Adineta</taxon>
    </lineage>
</organism>
<accession>A0A814PBV0</accession>
<feature type="transmembrane region" description="Helical" evidence="2">
    <location>
        <begin position="50"/>
        <end position="73"/>
    </location>
</feature>
<dbReference type="EMBL" id="CAJNOJ010000099">
    <property type="protein sequence ID" value="CAF1105601.1"/>
    <property type="molecule type" value="Genomic_DNA"/>
</dbReference>
<reference evidence="3" key="1">
    <citation type="submission" date="2021-02" db="EMBL/GenBank/DDBJ databases">
        <authorList>
            <person name="Nowell W R."/>
        </authorList>
    </citation>
    <scope>NUCLEOTIDE SEQUENCE</scope>
</reference>
<protein>
    <submittedName>
        <fullName evidence="3">Uncharacterized protein</fullName>
    </submittedName>
</protein>
<evidence type="ECO:0000313" key="3">
    <source>
        <dbReference type="EMBL" id="CAF1105601.1"/>
    </source>
</evidence>
<keyword evidence="2" id="KW-0472">Membrane</keyword>
<name>A0A814PBV0_ADIRI</name>
<feature type="compositionally biased region" description="Polar residues" evidence="1">
    <location>
        <begin position="100"/>
        <end position="111"/>
    </location>
</feature>